<dbReference type="PANTHER" id="PTHR24223:SF362">
    <property type="entry name" value="ABC TRANSPORTER C FAMILY MEMBER 4"/>
    <property type="match status" value="1"/>
</dbReference>
<proteinExistence type="predicted"/>
<dbReference type="PANTHER" id="PTHR24223">
    <property type="entry name" value="ATP-BINDING CASSETTE SUB-FAMILY C"/>
    <property type="match status" value="1"/>
</dbReference>
<evidence type="ECO:0000313" key="3">
    <source>
        <dbReference type="Proteomes" id="UP000694864"/>
    </source>
</evidence>
<dbReference type="RefSeq" id="XP_019095743.1">
    <property type="nucleotide sequence ID" value="XM_019240198.1"/>
</dbReference>
<reference evidence="3" key="1">
    <citation type="journal article" date="2014" name="Nat. Commun.">
        <title>The emerging biofuel crop Camelina sativa retains a highly undifferentiated hexaploid genome structure.</title>
        <authorList>
            <person name="Kagale S."/>
            <person name="Koh C."/>
            <person name="Nixon J."/>
            <person name="Bollina V."/>
            <person name="Clarke W.E."/>
            <person name="Tuteja R."/>
            <person name="Spillane C."/>
            <person name="Robinson S.J."/>
            <person name="Links M.G."/>
            <person name="Clarke C."/>
            <person name="Higgins E.E."/>
            <person name="Huebert T."/>
            <person name="Sharpe A.G."/>
            <person name="Parkin I.A."/>
        </authorList>
    </citation>
    <scope>NUCLEOTIDE SEQUENCE [LARGE SCALE GENOMIC DNA]</scope>
    <source>
        <strain evidence="3">cv. DH55</strain>
    </source>
</reference>
<evidence type="ECO:0000313" key="4">
    <source>
        <dbReference type="RefSeq" id="XP_019095743.1"/>
    </source>
</evidence>
<organism evidence="3 4">
    <name type="scientific">Camelina sativa</name>
    <name type="common">False flax</name>
    <name type="synonym">Myagrum sativum</name>
    <dbReference type="NCBI Taxonomy" id="90675"/>
    <lineage>
        <taxon>Eukaryota</taxon>
        <taxon>Viridiplantae</taxon>
        <taxon>Streptophyta</taxon>
        <taxon>Embryophyta</taxon>
        <taxon>Tracheophyta</taxon>
        <taxon>Spermatophyta</taxon>
        <taxon>Magnoliopsida</taxon>
        <taxon>eudicotyledons</taxon>
        <taxon>Gunneridae</taxon>
        <taxon>Pentapetalae</taxon>
        <taxon>rosids</taxon>
        <taxon>malvids</taxon>
        <taxon>Brassicales</taxon>
        <taxon>Brassicaceae</taxon>
        <taxon>Camelineae</taxon>
        <taxon>Camelina</taxon>
    </lineage>
</organism>
<evidence type="ECO:0000256" key="2">
    <source>
        <dbReference type="ARBA" id="ARBA00022840"/>
    </source>
</evidence>
<dbReference type="InterPro" id="IPR050173">
    <property type="entry name" value="ABC_transporter_C-like"/>
</dbReference>
<keyword evidence="3" id="KW-1185">Reference proteome</keyword>
<name>A0ABM1R9Q5_CAMSA</name>
<keyword evidence="2" id="KW-0067">ATP-binding</keyword>
<dbReference type="Proteomes" id="UP000694864">
    <property type="component" value="Chromosome 18"/>
</dbReference>
<protein>
    <submittedName>
        <fullName evidence="4">ABC transporter C family member 4-like</fullName>
    </submittedName>
</protein>
<dbReference type="GeneID" id="109130540"/>
<keyword evidence="1" id="KW-0547">Nucleotide-binding</keyword>
<accession>A0ABM1R9Q5</accession>
<reference evidence="4" key="2">
    <citation type="submission" date="2025-08" db="UniProtKB">
        <authorList>
            <consortium name="RefSeq"/>
        </authorList>
    </citation>
    <scope>IDENTIFICATION</scope>
    <source>
        <tissue evidence="4">Leaf</tissue>
    </source>
</reference>
<gene>
    <name evidence="4" type="primary">LOC109130540</name>
</gene>
<evidence type="ECO:0000256" key="1">
    <source>
        <dbReference type="ARBA" id="ARBA00022741"/>
    </source>
</evidence>
<sequence>MSVCQIGFDTFPVCLNCMHSLYAESLNSVLLWAIYMNCFVENKMVSVERIKQFTDIPSESEWERKENLPHLNWPFHGSVHLEDLKVRYRPNTPLMLKGISTRLVVDLKLQLTKERILEDKWLLVLYVYEFFFPNVLD</sequence>